<evidence type="ECO:0008006" key="4">
    <source>
        <dbReference type="Google" id="ProtNLM"/>
    </source>
</evidence>
<dbReference type="AlphaFoldDB" id="A0A437RL33"/>
<evidence type="ECO:0000313" key="2">
    <source>
        <dbReference type="EMBL" id="RVU47506.1"/>
    </source>
</evidence>
<dbReference type="OrthoDB" id="9157258at2"/>
<feature type="compositionally biased region" description="Low complexity" evidence="1">
    <location>
        <begin position="329"/>
        <end position="341"/>
    </location>
</feature>
<keyword evidence="3" id="KW-1185">Reference proteome</keyword>
<dbReference type="RefSeq" id="WP_128227969.1">
    <property type="nucleotide sequence ID" value="NZ_SACR01000002.1"/>
</dbReference>
<reference evidence="2 3" key="1">
    <citation type="submission" date="2019-01" db="EMBL/GenBank/DDBJ databases">
        <authorList>
            <person name="Chen W.-M."/>
        </authorList>
    </citation>
    <scope>NUCLEOTIDE SEQUENCE [LARGE SCALE GENOMIC DNA]</scope>
    <source>
        <strain evidence="2 3">KYPY4</strain>
    </source>
</reference>
<evidence type="ECO:0000256" key="1">
    <source>
        <dbReference type="SAM" id="MobiDB-lite"/>
    </source>
</evidence>
<comment type="caution">
    <text evidence="2">The sequence shown here is derived from an EMBL/GenBank/DDBJ whole genome shotgun (WGS) entry which is preliminary data.</text>
</comment>
<organism evidence="2 3">
    <name type="scientific">Rubrivivax rivuli</name>
    <dbReference type="NCBI Taxonomy" id="1862385"/>
    <lineage>
        <taxon>Bacteria</taxon>
        <taxon>Pseudomonadati</taxon>
        <taxon>Pseudomonadota</taxon>
        <taxon>Betaproteobacteria</taxon>
        <taxon>Burkholderiales</taxon>
        <taxon>Sphaerotilaceae</taxon>
        <taxon>Rubrivivax</taxon>
    </lineage>
</organism>
<proteinExistence type="predicted"/>
<feature type="region of interest" description="Disordered" evidence="1">
    <location>
        <begin position="109"/>
        <end position="128"/>
    </location>
</feature>
<feature type="region of interest" description="Disordered" evidence="1">
    <location>
        <begin position="329"/>
        <end position="411"/>
    </location>
</feature>
<name>A0A437RL33_9BURK</name>
<accession>A0A437RL33</accession>
<dbReference type="Proteomes" id="UP000285575">
    <property type="component" value="Unassembled WGS sequence"/>
</dbReference>
<sequence>MSLPALRLLPGADASAPEAVRPAQAVRAPALRLVVAWPAAPVPVVARPALTPFMRRCLLLAALLHVWLVLMLGNAPGGTAAPGQGVAGTLNITLQGPVTPGATQEVLPPAPAVPEGPTGTGTQPRWGGQVRSEAPAVAAEPGAAQLGRWAAEPGPAVVPAPPPPPGRVLEERSAAEPEAVAIPEPPALAAVPMPVPVPTASPEPAPAPPLAQAVPAANPAAPAAVAPQPVPAERSLQAPAVRAGAAALAPIEPLAPAAALPVLPTELPPTAAPLQRLARPAVPAPAAATVAPTLAPTLAPIAAEPLAAAPARLAPPALPAQAVPMAAAEPAPGAAVPGAAPGSPPSRPPLKTGQPDAGAQLGRDVATPPAPAASVPPRLNLTLQRPRGGELSRGRSAGALPVLPRPPEVDEKLGRDIAKSARADCREAYRGGGLAAALPLLADAVKPDSGCKW</sequence>
<dbReference type="EMBL" id="SACR01000002">
    <property type="protein sequence ID" value="RVU47506.1"/>
    <property type="molecule type" value="Genomic_DNA"/>
</dbReference>
<protein>
    <recommendedName>
        <fullName evidence="4">Meckel syndrome type 1 protein</fullName>
    </recommendedName>
</protein>
<evidence type="ECO:0000313" key="3">
    <source>
        <dbReference type="Proteomes" id="UP000285575"/>
    </source>
</evidence>
<gene>
    <name evidence="2" type="ORF">EOE66_07125</name>
</gene>